<feature type="transmembrane region" description="Helical" evidence="1">
    <location>
        <begin position="57"/>
        <end position="75"/>
    </location>
</feature>
<name>A0A7X0JV33_9GAMM</name>
<keyword evidence="3" id="KW-1185">Reference proteome</keyword>
<keyword evidence="1" id="KW-1133">Transmembrane helix</keyword>
<sequence>MFGDSFDFDDQSPKFKCPSCGMLTSVDENECDHCCVEFGAGDLLRVNKELKSNMTGGVIKGMIISVVVIVVCVLFNN</sequence>
<comment type="caution">
    <text evidence="2">The sequence shown here is derived from an EMBL/GenBank/DDBJ whole genome shotgun (WGS) entry which is preliminary data.</text>
</comment>
<proteinExistence type="predicted"/>
<evidence type="ECO:0000256" key="1">
    <source>
        <dbReference type="SAM" id="Phobius"/>
    </source>
</evidence>
<dbReference type="EMBL" id="JACHHT010000002">
    <property type="protein sequence ID" value="MBB6522822.1"/>
    <property type="molecule type" value="Genomic_DNA"/>
</dbReference>
<dbReference type="InParanoid" id="A0A7X0JV33"/>
<protein>
    <submittedName>
        <fullName evidence="2">Putative membrane protein YvbJ</fullName>
    </submittedName>
</protein>
<organism evidence="2 3">
    <name type="scientific">Pseudoteredinibacter isoporae</name>
    <dbReference type="NCBI Taxonomy" id="570281"/>
    <lineage>
        <taxon>Bacteria</taxon>
        <taxon>Pseudomonadati</taxon>
        <taxon>Pseudomonadota</taxon>
        <taxon>Gammaproteobacteria</taxon>
        <taxon>Cellvibrionales</taxon>
        <taxon>Cellvibrionaceae</taxon>
        <taxon>Pseudoteredinibacter</taxon>
    </lineage>
</organism>
<dbReference type="AlphaFoldDB" id="A0A7X0JV33"/>
<accession>A0A7X0JV33</accession>
<reference evidence="2 3" key="1">
    <citation type="submission" date="2020-08" db="EMBL/GenBank/DDBJ databases">
        <title>Genomic Encyclopedia of Type Strains, Phase IV (KMG-IV): sequencing the most valuable type-strain genomes for metagenomic binning, comparative biology and taxonomic classification.</title>
        <authorList>
            <person name="Goeker M."/>
        </authorList>
    </citation>
    <scope>NUCLEOTIDE SEQUENCE [LARGE SCALE GENOMIC DNA]</scope>
    <source>
        <strain evidence="2 3">DSM 22368</strain>
    </source>
</reference>
<gene>
    <name evidence="2" type="ORF">HNR48_003107</name>
</gene>
<evidence type="ECO:0000313" key="2">
    <source>
        <dbReference type="EMBL" id="MBB6522822.1"/>
    </source>
</evidence>
<dbReference type="RefSeq" id="WP_166845151.1">
    <property type="nucleotide sequence ID" value="NZ_JAAONY010000002.1"/>
</dbReference>
<evidence type="ECO:0000313" key="3">
    <source>
        <dbReference type="Proteomes" id="UP000528457"/>
    </source>
</evidence>
<keyword evidence="1" id="KW-0812">Transmembrane</keyword>
<dbReference type="Proteomes" id="UP000528457">
    <property type="component" value="Unassembled WGS sequence"/>
</dbReference>
<keyword evidence="1" id="KW-0472">Membrane</keyword>